<comment type="caution">
    <text evidence="1">The sequence shown here is derived from an EMBL/GenBank/DDBJ whole genome shotgun (WGS) entry which is preliminary data.</text>
</comment>
<feature type="non-terminal residue" evidence="1">
    <location>
        <position position="1"/>
    </location>
</feature>
<keyword evidence="2" id="KW-1185">Reference proteome</keyword>
<gene>
    <name evidence="1" type="ORF">AFUS01_LOCUS43939</name>
</gene>
<evidence type="ECO:0000313" key="2">
    <source>
        <dbReference type="Proteomes" id="UP000708208"/>
    </source>
</evidence>
<evidence type="ECO:0000313" key="1">
    <source>
        <dbReference type="EMBL" id="CAG7834430.1"/>
    </source>
</evidence>
<name>A0A8J2LJ36_9HEXA</name>
<organism evidence="1 2">
    <name type="scientific">Allacma fusca</name>
    <dbReference type="NCBI Taxonomy" id="39272"/>
    <lineage>
        <taxon>Eukaryota</taxon>
        <taxon>Metazoa</taxon>
        <taxon>Ecdysozoa</taxon>
        <taxon>Arthropoda</taxon>
        <taxon>Hexapoda</taxon>
        <taxon>Collembola</taxon>
        <taxon>Symphypleona</taxon>
        <taxon>Sminthuridae</taxon>
        <taxon>Allacma</taxon>
    </lineage>
</organism>
<reference evidence="1" key="1">
    <citation type="submission" date="2021-06" db="EMBL/GenBank/DDBJ databases">
        <authorList>
            <person name="Hodson N. C."/>
            <person name="Mongue J. A."/>
            <person name="Jaron S. K."/>
        </authorList>
    </citation>
    <scope>NUCLEOTIDE SEQUENCE</scope>
</reference>
<sequence length="26" mass="2958">STLVTFTAYRGLSIIHEYRRGSVMTV</sequence>
<protein>
    <submittedName>
        <fullName evidence="1">Uncharacterized protein</fullName>
    </submittedName>
</protein>
<dbReference type="EMBL" id="CAJVCH010570241">
    <property type="protein sequence ID" value="CAG7834430.1"/>
    <property type="molecule type" value="Genomic_DNA"/>
</dbReference>
<dbReference type="AlphaFoldDB" id="A0A8J2LJ36"/>
<proteinExistence type="predicted"/>
<accession>A0A8J2LJ36</accession>
<dbReference type="Proteomes" id="UP000708208">
    <property type="component" value="Unassembled WGS sequence"/>
</dbReference>